<dbReference type="GO" id="GO:0003723">
    <property type="term" value="F:RNA binding"/>
    <property type="evidence" value="ECO:0007669"/>
    <property type="project" value="InterPro"/>
</dbReference>
<dbReference type="Pfam" id="PF00849">
    <property type="entry name" value="PseudoU_synth_2"/>
    <property type="match status" value="1"/>
</dbReference>
<evidence type="ECO:0000256" key="2">
    <source>
        <dbReference type="ARBA" id="ARBA00023235"/>
    </source>
</evidence>
<dbReference type="InterPro" id="IPR020103">
    <property type="entry name" value="PsdUridine_synth_cat_dom_sf"/>
</dbReference>
<dbReference type="SUPFAM" id="SSF55120">
    <property type="entry name" value="Pseudouridine synthase"/>
    <property type="match status" value="1"/>
</dbReference>
<dbReference type="PROSITE" id="PS01149">
    <property type="entry name" value="PSI_RSU"/>
    <property type="match status" value="1"/>
</dbReference>
<gene>
    <name evidence="5" type="ORF">JAZ07_13130</name>
</gene>
<sequence>MLILLNKPFGVLTQFTDGQGRPTLADFIKTKGVYAAGRLDRDSEGLVILTDDGKLQQQITRPGKKTWKTYWVQVEGIPSEQSIEQLKQGVVLKDGPTLPAKVRKIAEPTLWSRNPPVRYRARIPTQWLEIALQEGRNRQVRRMTASIGHPTLRLVRMSIGKWRLKHLQPGEWVTLDSQPAKLKAQRNRHKHVRKN</sequence>
<evidence type="ECO:0000313" key="6">
    <source>
        <dbReference type="Proteomes" id="UP000886667"/>
    </source>
</evidence>
<protein>
    <recommendedName>
        <fullName evidence="3">Pseudouridine synthase</fullName>
        <ecNumber evidence="3">5.4.99.-</ecNumber>
    </recommendedName>
</protein>
<dbReference type="Gene3D" id="3.30.70.1560">
    <property type="entry name" value="Alpha-L RNA-binding motif"/>
    <property type="match status" value="1"/>
</dbReference>
<evidence type="ECO:0000313" key="5">
    <source>
        <dbReference type="EMBL" id="MCG7947281.1"/>
    </source>
</evidence>
<evidence type="ECO:0000259" key="4">
    <source>
        <dbReference type="Pfam" id="PF00849"/>
    </source>
</evidence>
<dbReference type="InterPro" id="IPR000748">
    <property type="entry name" value="PsdUridine_synth_RsuA/RluB/E/F"/>
</dbReference>
<comment type="similarity">
    <text evidence="1 3">Belongs to the pseudouridine synthase RsuA family.</text>
</comment>
<dbReference type="Gene3D" id="3.30.70.580">
    <property type="entry name" value="Pseudouridine synthase I, catalytic domain, N-terminal subdomain"/>
    <property type="match status" value="1"/>
</dbReference>
<proteinExistence type="inferred from homology"/>
<dbReference type="EMBL" id="JAEPCM010000455">
    <property type="protein sequence ID" value="MCG7947281.1"/>
    <property type="molecule type" value="Genomic_DNA"/>
</dbReference>
<dbReference type="InterPro" id="IPR020094">
    <property type="entry name" value="TruA/RsuA/RluB/E/F_N"/>
</dbReference>
<accession>A0A9E4KD03</accession>
<feature type="domain" description="Pseudouridine synthase RsuA/RluA-like" evidence="4">
    <location>
        <begin position="2"/>
        <end position="145"/>
    </location>
</feature>
<dbReference type="GO" id="GO:0006364">
    <property type="term" value="P:rRNA processing"/>
    <property type="evidence" value="ECO:0007669"/>
    <property type="project" value="UniProtKB-ARBA"/>
</dbReference>
<dbReference type="PANTHER" id="PTHR47683:SF2">
    <property type="entry name" value="RNA-BINDING S4 DOMAIN-CONTAINING PROTEIN"/>
    <property type="match status" value="1"/>
</dbReference>
<name>A0A9E4KD03_9GAMM</name>
<dbReference type="AlphaFoldDB" id="A0A9E4KD03"/>
<dbReference type="PANTHER" id="PTHR47683">
    <property type="entry name" value="PSEUDOURIDINE SYNTHASE FAMILY PROTEIN-RELATED"/>
    <property type="match status" value="1"/>
</dbReference>
<evidence type="ECO:0000256" key="1">
    <source>
        <dbReference type="ARBA" id="ARBA00008348"/>
    </source>
</evidence>
<dbReference type="InterPro" id="IPR042092">
    <property type="entry name" value="PsdUridine_s_RsuA/RluB/E/F_cat"/>
</dbReference>
<keyword evidence="2 3" id="KW-0413">Isomerase</keyword>
<dbReference type="EC" id="5.4.99.-" evidence="3"/>
<dbReference type="Proteomes" id="UP000886667">
    <property type="component" value="Unassembled WGS sequence"/>
</dbReference>
<dbReference type="GO" id="GO:0140098">
    <property type="term" value="F:catalytic activity, acting on RNA"/>
    <property type="evidence" value="ECO:0007669"/>
    <property type="project" value="UniProtKB-ARBA"/>
</dbReference>
<dbReference type="InterPro" id="IPR006145">
    <property type="entry name" value="PsdUridine_synth_RsuA/RluA"/>
</dbReference>
<dbReference type="InterPro" id="IPR018496">
    <property type="entry name" value="PsdUridine_synth_RsuA/RluB_CS"/>
</dbReference>
<reference evidence="5" key="1">
    <citation type="journal article" date="2021" name="Proc. Natl. Acad. Sci. U.S.A.">
        <title>Global biogeography of chemosynthetic symbionts reveals both localized and globally distributed symbiont groups. .</title>
        <authorList>
            <person name="Osvatic J.T."/>
            <person name="Wilkins L.G.E."/>
            <person name="Leibrecht L."/>
            <person name="Leray M."/>
            <person name="Zauner S."/>
            <person name="Polzin J."/>
            <person name="Camacho Y."/>
            <person name="Gros O."/>
            <person name="van Gils J.A."/>
            <person name="Eisen J.A."/>
            <person name="Petersen J.M."/>
            <person name="Yuen B."/>
        </authorList>
    </citation>
    <scope>NUCLEOTIDE SEQUENCE</scope>
    <source>
        <strain evidence="5">MAGclacostrist064TRANS</strain>
    </source>
</reference>
<dbReference type="GO" id="GO:0009982">
    <property type="term" value="F:pseudouridine synthase activity"/>
    <property type="evidence" value="ECO:0007669"/>
    <property type="project" value="InterPro"/>
</dbReference>
<dbReference type="NCBIfam" id="TIGR00093">
    <property type="entry name" value="pseudouridine synthase"/>
    <property type="match status" value="1"/>
</dbReference>
<evidence type="ECO:0000256" key="3">
    <source>
        <dbReference type="RuleBase" id="RU003887"/>
    </source>
</evidence>
<comment type="caution">
    <text evidence="5">The sequence shown here is derived from an EMBL/GenBank/DDBJ whole genome shotgun (WGS) entry which is preliminary data.</text>
</comment>
<dbReference type="InterPro" id="IPR050343">
    <property type="entry name" value="RsuA_PseudoU_synthase"/>
</dbReference>
<dbReference type="GO" id="GO:0001522">
    <property type="term" value="P:pseudouridine synthesis"/>
    <property type="evidence" value="ECO:0007669"/>
    <property type="project" value="InterPro"/>
</dbReference>
<organism evidence="5 6">
    <name type="scientific">Candidatus Thiodiazotropha taylori</name>
    <dbReference type="NCBI Taxonomy" id="2792791"/>
    <lineage>
        <taxon>Bacteria</taxon>
        <taxon>Pseudomonadati</taxon>
        <taxon>Pseudomonadota</taxon>
        <taxon>Gammaproteobacteria</taxon>
        <taxon>Chromatiales</taxon>
        <taxon>Sedimenticolaceae</taxon>
        <taxon>Candidatus Thiodiazotropha</taxon>
    </lineage>
</organism>